<dbReference type="Proteomes" id="UP000221758">
    <property type="component" value="Segment"/>
</dbReference>
<reference evidence="1 2" key="1">
    <citation type="submission" date="2017-02" db="EMBL/GenBank/DDBJ databases">
        <title>The complete genome of Acinetobacter Baumannii phage WCHABP12.</title>
        <authorList>
            <person name="Zhou W."/>
            <person name="Feng Y."/>
            <person name="Zong Z."/>
        </authorList>
    </citation>
    <scope>NUCLEOTIDE SEQUENCE [LARGE SCALE GENOMIC DNA]</scope>
</reference>
<protein>
    <submittedName>
        <fullName evidence="1">Uncharacterized protein</fullName>
    </submittedName>
</protein>
<organism evidence="1 2">
    <name type="scientific">Acinetobacter phage WCHABP12</name>
    <dbReference type="NCBI Taxonomy" id="1965454"/>
    <lineage>
        <taxon>Viruses</taxon>
        <taxon>Duplodnaviria</taxon>
        <taxon>Heunggongvirae</taxon>
        <taxon>Uroviricota</taxon>
        <taxon>Caudoviricetes</taxon>
        <taxon>Obolenskvirus</taxon>
        <taxon>Obolenskvirus WCHABP12</taxon>
    </lineage>
</organism>
<proteinExistence type="predicted"/>
<accession>A0A1V0DZC5</accession>
<evidence type="ECO:0000313" key="1">
    <source>
        <dbReference type="EMBL" id="ARB06791.1"/>
    </source>
</evidence>
<keyword evidence="2" id="KW-1185">Reference proteome</keyword>
<gene>
    <name evidence="1" type="ORF">ABP12_00050</name>
</gene>
<name>A0A1V0DZC5_9CAUD</name>
<evidence type="ECO:0000313" key="2">
    <source>
        <dbReference type="Proteomes" id="UP000221758"/>
    </source>
</evidence>
<dbReference type="EMBL" id="KY670595">
    <property type="protein sequence ID" value="ARB06791.1"/>
    <property type="molecule type" value="Genomic_DNA"/>
</dbReference>
<dbReference type="OrthoDB" id="15431at10239"/>
<sequence>MKEYLMPYPDGTYFYFQSERNDRSDVIEIPDGAEVLLRLNSGLSAFYKDNFKKVWNLGIWCSTSNAENLKDKCRLWERESMKEWLLKTEDGKYHYYRDDMDCYPKHVEKIEIPEDAIEARLNESGGINFINNKNCFMNTVTNGRWVKYTSINSKNADKLVWDRKAHQTGDDSVVGADFFTEKKHSHYFKDVSNLLEIDVYRVLKLFDVTDPCIQHAVKKLLCAGGRGVKDVDKDVHEAIDSLLRYEEMRKEDENE</sequence>